<reference evidence="8 9" key="1">
    <citation type="submission" date="2019-12" db="EMBL/GenBank/DDBJ databases">
        <title>Draft genome sequence of the ascomycete Xylaria multiplex DSM 110363.</title>
        <authorList>
            <person name="Buettner E."/>
            <person name="Kellner H."/>
        </authorList>
    </citation>
    <scope>NUCLEOTIDE SEQUENCE [LARGE SCALE GENOMIC DNA]</scope>
    <source>
        <strain evidence="8 9">DSM 110363</strain>
    </source>
</reference>
<feature type="transmembrane region" description="Helical" evidence="6">
    <location>
        <begin position="436"/>
        <end position="459"/>
    </location>
</feature>
<keyword evidence="2 6" id="KW-0812">Transmembrane</keyword>
<dbReference type="PROSITE" id="PS50850">
    <property type="entry name" value="MFS"/>
    <property type="match status" value="1"/>
</dbReference>
<keyword evidence="3 6" id="KW-1133">Transmembrane helix</keyword>
<evidence type="ECO:0000256" key="1">
    <source>
        <dbReference type="ARBA" id="ARBA00004141"/>
    </source>
</evidence>
<evidence type="ECO:0000313" key="9">
    <source>
        <dbReference type="Proteomes" id="UP000481858"/>
    </source>
</evidence>
<feature type="transmembrane region" description="Helical" evidence="6">
    <location>
        <begin position="199"/>
        <end position="217"/>
    </location>
</feature>
<feature type="transmembrane region" description="Helical" evidence="6">
    <location>
        <begin position="99"/>
        <end position="116"/>
    </location>
</feature>
<feature type="transmembrane region" description="Helical" evidence="6">
    <location>
        <begin position="411"/>
        <end position="430"/>
    </location>
</feature>
<organism evidence="8 9">
    <name type="scientific">Xylaria multiplex</name>
    <dbReference type="NCBI Taxonomy" id="323545"/>
    <lineage>
        <taxon>Eukaryota</taxon>
        <taxon>Fungi</taxon>
        <taxon>Dikarya</taxon>
        <taxon>Ascomycota</taxon>
        <taxon>Pezizomycotina</taxon>
        <taxon>Sordariomycetes</taxon>
        <taxon>Xylariomycetidae</taxon>
        <taxon>Xylariales</taxon>
        <taxon>Xylariaceae</taxon>
        <taxon>Xylaria</taxon>
    </lineage>
</organism>
<sequence length="558" mass="61670">MASTTSPNSRKPGTGNTPDSSLSRTSTLDVPLAPTMSYDINLPNRTLSNEANLNEYLVETLDGQIPGPVEPDSQKRYRLVTFQPNDPENPKNWSKGYKWYITMVVAITCFVVAFASSIVTPDIAGVSDEFGVSNEVALLSITLFVVGFGIGPLAFAPLSEVYGRQVIYVSTLFLAVVFIIPCALAKNIATLLVGRAIDGIAFSAPITIIGGTLADLWKAEERGIPMAAFSAAPFVGPAVGPLVGGFLSDHLGWRWLYWLTLILSGIIWLLITFTIPETYAPTILARRAKKLRKETGEMDWVTEQDLDMRPLAERMRIFLIMPLKLLFGELIVFLISLYMSVLYGLLYMFFIAYPIVFKEGKGYSSSLAGLTFIPLAVGVVSSSLCSPFVNKHYVKIIQPYAGRLPPAELRLIPMMWACWFIPLGLIIFAWTSFPRLIWVGPTIAGFPVGFGFIFIYNSANNYLVDTYQDRAASALASKTFIRSLWGASVVLFTTQLYHRLGYQWASTLLAGISLLCCAIPFLFWKYGERIRRRSKYAYAGDDDVKGASIPEKTNTSSV</sequence>
<feature type="transmembrane region" description="Helical" evidence="6">
    <location>
        <begin position="504"/>
        <end position="524"/>
    </location>
</feature>
<dbReference type="Proteomes" id="UP000481858">
    <property type="component" value="Unassembled WGS sequence"/>
</dbReference>
<dbReference type="GO" id="GO:0005886">
    <property type="term" value="C:plasma membrane"/>
    <property type="evidence" value="ECO:0007669"/>
    <property type="project" value="TreeGrafter"/>
</dbReference>
<evidence type="ECO:0000256" key="6">
    <source>
        <dbReference type="SAM" id="Phobius"/>
    </source>
</evidence>
<comment type="subcellular location">
    <subcellularLocation>
        <location evidence="1">Membrane</location>
        <topology evidence="1">Multi-pass membrane protein</topology>
    </subcellularLocation>
</comment>
<dbReference type="CDD" id="cd17323">
    <property type="entry name" value="MFS_Tpo1_MDR_like"/>
    <property type="match status" value="1"/>
</dbReference>
<dbReference type="SUPFAM" id="SSF103473">
    <property type="entry name" value="MFS general substrate transporter"/>
    <property type="match status" value="1"/>
</dbReference>
<evidence type="ECO:0000313" key="8">
    <source>
        <dbReference type="EMBL" id="KAF2966187.1"/>
    </source>
</evidence>
<dbReference type="InterPro" id="IPR020846">
    <property type="entry name" value="MFS_dom"/>
</dbReference>
<proteinExistence type="predicted"/>
<dbReference type="PANTHER" id="PTHR23502">
    <property type="entry name" value="MAJOR FACILITATOR SUPERFAMILY"/>
    <property type="match status" value="1"/>
</dbReference>
<evidence type="ECO:0000256" key="2">
    <source>
        <dbReference type="ARBA" id="ARBA00022692"/>
    </source>
</evidence>
<dbReference type="Pfam" id="PF07690">
    <property type="entry name" value="MFS_1"/>
    <property type="match status" value="1"/>
</dbReference>
<feature type="transmembrane region" description="Helical" evidence="6">
    <location>
        <begin position="325"/>
        <end position="355"/>
    </location>
</feature>
<dbReference type="PANTHER" id="PTHR23502:SF48">
    <property type="entry name" value="MULTIDRUG TRANSPORTER, PUTATIVE (AFU_ORTHOLOGUE AFUA_5G02700)-RELATED"/>
    <property type="match status" value="1"/>
</dbReference>
<dbReference type="InterPro" id="IPR036259">
    <property type="entry name" value="MFS_trans_sf"/>
</dbReference>
<comment type="caution">
    <text evidence="8">The sequence shown here is derived from an EMBL/GenBank/DDBJ whole genome shotgun (WGS) entry which is preliminary data.</text>
</comment>
<dbReference type="EMBL" id="WUBL01000095">
    <property type="protein sequence ID" value="KAF2966187.1"/>
    <property type="molecule type" value="Genomic_DNA"/>
</dbReference>
<gene>
    <name evidence="8" type="ORF">GQX73_g7365</name>
</gene>
<feature type="domain" description="Major facilitator superfamily (MFS) profile" evidence="7">
    <location>
        <begin position="101"/>
        <end position="528"/>
    </location>
</feature>
<feature type="transmembrane region" description="Helical" evidence="6">
    <location>
        <begin position="167"/>
        <end position="193"/>
    </location>
</feature>
<feature type="region of interest" description="Disordered" evidence="5">
    <location>
        <begin position="1"/>
        <end position="27"/>
    </location>
</feature>
<feature type="transmembrane region" description="Helical" evidence="6">
    <location>
        <begin position="136"/>
        <end position="155"/>
    </location>
</feature>
<name>A0A7C8MR17_9PEZI</name>
<dbReference type="FunFam" id="1.20.1250.20:FF:000011">
    <property type="entry name" value="MFS multidrug transporter, putative"/>
    <property type="match status" value="1"/>
</dbReference>
<feature type="transmembrane region" description="Helical" evidence="6">
    <location>
        <begin position="224"/>
        <end position="243"/>
    </location>
</feature>
<accession>A0A7C8MR17</accession>
<keyword evidence="4 6" id="KW-0472">Membrane</keyword>
<feature type="transmembrane region" description="Helical" evidence="6">
    <location>
        <begin position="367"/>
        <end position="390"/>
    </location>
</feature>
<evidence type="ECO:0000256" key="4">
    <source>
        <dbReference type="ARBA" id="ARBA00023136"/>
    </source>
</evidence>
<protein>
    <recommendedName>
        <fullName evidence="7">Major facilitator superfamily (MFS) profile domain-containing protein</fullName>
    </recommendedName>
</protein>
<evidence type="ECO:0000259" key="7">
    <source>
        <dbReference type="PROSITE" id="PS50850"/>
    </source>
</evidence>
<dbReference type="FunCoup" id="A0A7C8MR17">
    <property type="interactions" value="49"/>
</dbReference>
<evidence type="ECO:0000256" key="3">
    <source>
        <dbReference type="ARBA" id="ARBA00022989"/>
    </source>
</evidence>
<feature type="transmembrane region" description="Helical" evidence="6">
    <location>
        <begin position="480"/>
        <end position="498"/>
    </location>
</feature>
<dbReference type="InterPro" id="IPR011701">
    <property type="entry name" value="MFS"/>
</dbReference>
<evidence type="ECO:0000256" key="5">
    <source>
        <dbReference type="SAM" id="MobiDB-lite"/>
    </source>
</evidence>
<keyword evidence="9" id="KW-1185">Reference proteome</keyword>
<dbReference type="OrthoDB" id="6770063at2759"/>
<dbReference type="Gene3D" id="1.20.1250.20">
    <property type="entry name" value="MFS general substrate transporter like domains"/>
    <property type="match status" value="1"/>
</dbReference>
<dbReference type="GO" id="GO:0022857">
    <property type="term" value="F:transmembrane transporter activity"/>
    <property type="evidence" value="ECO:0007669"/>
    <property type="project" value="InterPro"/>
</dbReference>
<dbReference type="AlphaFoldDB" id="A0A7C8MR17"/>
<feature type="transmembrane region" description="Helical" evidence="6">
    <location>
        <begin position="255"/>
        <end position="280"/>
    </location>
</feature>
<dbReference type="InParanoid" id="A0A7C8MR17"/>